<feature type="non-terminal residue" evidence="2">
    <location>
        <position position="107"/>
    </location>
</feature>
<accession>A0A0F3GNT1</accession>
<protein>
    <submittedName>
        <fullName evidence="2">Cytochrome c552</fullName>
    </submittedName>
</protein>
<evidence type="ECO:0000256" key="1">
    <source>
        <dbReference type="SAM" id="SignalP"/>
    </source>
</evidence>
<feature type="chain" id="PRO_5002461153" evidence="1">
    <location>
        <begin position="25"/>
        <end position="107"/>
    </location>
</feature>
<evidence type="ECO:0000313" key="2">
    <source>
        <dbReference type="EMBL" id="KJU83467.1"/>
    </source>
</evidence>
<feature type="signal peptide" evidence="1">
    <location>
        <begin position="1"/>
        <end position="24"/>
    </location>
</feature>
<dbReference type="EMBL" id="LACI01001880">
    <property type="protein sequence ID" value="KJU83467.1"/>
    <property type="molecule type" value="Genomic_DNA"/>
</dbReference>
<dbReference type="AlphaFoldDB" id="A0A0F3GNT1"/>
<gene>
    <name evidence="2" type="ORF">MBAV_004339</name>
</gene>
<dbReference type="Proteomes" id="UP000033423">
    <property type="component" value="Unassembled WGS sequence"/>
</dbReference>
<dbReference type="InterPro" id="IPR036280">
    <property type="entry name" value="Multihaem_cyt_sf"/>
</dbReference>
<proteinExistence type="predicted"/>
<keyword evidence="1" id="KW-0732">Signal</keyword>
<organism evidence="2 3">
    <name type="scientific">Candidatus Magnetobacterium bavaricum</name>
    <dbReference type="NCBI Taxonomy" id="29290"/>
    <lineage>
        <taxon>Bacteria</taxon>
        <taxon>Pseudomonadati</taxon>
        <taxon>Nitrospirota</taxon>
        <taxon>Thermodesulfovibrionia</taxon>
        <taxon>Thermodesulfovibrionales</taxon>
        <taxon>Candidatus Magnetobacteriaceae</taxon>
        <taxon>Candidatus Magnetobacterium</taxon>
    </lineage>
</organism>
<name>A0A0F3GNT1_9BACT</name>
<sequence>MRTLRLVVLLTIALGLLIPSVVMAKADDSGKEVKTVKELIAMYDSTRCKQCHEQIYKDWEKSLHSKPLIGPFSKTLGTLIDYLKQRDGELKKSSEITKSIKDYMMPC</sequence>
<keyword evidence="3" id="KW-1185">Reference proteome</keyword>
<comment type="caution">
    <text evidence="2">The sequence shown here is derived from an EMBL/GenBank/DDBJ whole genome shotgun (WGS) entry which is preliminary data.</text>
</comment>
<evidence type="ECO:0000313" key="3">
    <source>
        <dbReference type="Proteomes" id="UP000033423"/>
    </source>
</evidence>
<reference evidence="2 3" key="1">
    <citation type="submission" date="2015-02" db="EMBL/GenBank/DDBJ databases">
        <title>Single-cell genomics of uncultivated deep-branching MTB reveals a conserved set of magnetosome genes.</title>
        <authorList>
            <person name="Kolinko S."/>
            <person name="Richter M."/>
            <person name="Glockner F.O."/>
            <person name="Brachmann A."/>
            <person name="Schuler D."/>
        </authorList>
    </citation>
    <scope>NUCLEOTIDE SEQUENCE [LARGE SCALE GENOMIC DNA]</scope>
    <source>
        <strain evidence="2">TM-1</strain>
    </source>
</reference>
<dbReference type="SUPFAM" id="SSF48695">
    <property type="entry name" value="Multiheme cytochromes"/>
    <property type="match status" value="1"/>
</dbReference>